<feature type="transmembrane region" description="Helical" evidence="8">
    <location>
        <begin position="114"/>
        <end position="135"/>
    </location>
</feature>
<dbReference type="PANTHER" id="PTHR23501">
    <property type="entry name" value="MAJOR FACILITATOR SUPERFAMILY"/>
    <property type="match status" value="1"/>
</dbReference>
<feature type="transmembrane region" description="Helical" evidence="8">
    <location>
        <begin position="346"/>
        <end position="365"/>
    </location>
</feature>
<proteinExistence type="predicted"/>
<gene>
    <name evidence="10" type="ORF">GCM10009681_49020</name>
</gene>
<keyword evidence="3" id="KW-1003">Cell membrane</keyword>
<evidence type="ECO:0000256" key="2">
    <source>
        <dbReference type="ARBA" id="ARBA00022448"/>
    </source>
</evidence>
<feature type="transmembrane region" description="Helical" evidence="8">
    <location>
        <begin position="147"/>
        <end position="168"/>
    </location>
</feature>
<evidence type="ECO:0000256" key="7">
    <source>
        <dbReference type="SAM" id="MobiDB-lite"/>
    </source>
</evidence>
<feature type="transmembrane region" description="Helical" evidence="8">
    <location>
        <begin position="242"/>
        <end position="260"/>
    </location>
</feature>
<evidence type="ECO:0000256" key="1">
    <source>
        <dbReference type="ARBA" id="ARBA00004651"/>
    </source>
</evidence>
<feature type="transmembrane region" description="Helical" evidence="8">
    <location>
        <begin position="213"/>
        <end position="230"/>
    </location>
</feature>
<dbReference type="EMBL" id="BAAALS010000031">
    <property type="protein sequence ID" value="GAA1771793.1"/>
    <property type="molecule type" value="Genomic_DNA"/>
</dbReference>
<comment type="subcellular location">
    <subcellularLocation>
        <location evidence="1">Cell membrane</location>
        <topology evidence="1">Multi-pass membrane protein</topology>
    </subcellularLocation>
</comment>
<dbReference type="InterPro" id="IPR036259">
    <property type="entry name" value="MFS_trans_sf"/>
</dbReference>
<dbReference type="InterPro" id="IPR004638">
    <property type="entry name" value="EmrB-like"/>
</dbReference>
<feature type="transmembrane region" description="Helical" evidence="8">
    <location>
        <begin position="55"/>
        <end position="74"/>
    </location>
</feature>
<feature type="transmembrane region" description="Helical" evidence="8">
    <location>
        <begin position="317"/>
        <end position="339"/>
    </location>
</feature>
<dbReference type="NCBIfam" id="TIGR00711">
    <property type="entry name" value="efflux_EmrB"/>
    <property type="match status" value="1"/>
</dbReference>
<protein>
    <submittedName>
        <fullName evidence="10">MDR family MFS transporter</fullName>
    </submittedName>
</protein>
<feature type="compositionally biased region" description="Basic and acidic residues" evidence="7">
    <location>
        <begin position="538"/>
        <end position="548"/>
    </location>
</feature>
<comment type="caution">
    <text evidence="10">The sequence shown here is derived from an EMBL/GenBank/DDBJ whole genome shotgun (WGS) entry which is preliminary data.</text>
</comment>
<feature type="transmembrane region" description="Helical" evidence="8">
    <location>
        <begin position="502"/>
        <end position="523"/>
    </location>
</feature>
<dbReference type="InterPro" id="IPR011701">
    <property type="entry name" value="MFS"/>
</dbReference>
<organism evidence="10 11">
    <name type="scientific">Luedemannella helvata</name>
    <dbReference type="NCBI Taxonomy" id="349315"/>
    <lineage>
        <taxon>Bacteria</taxon>
        <taxon>Bacillati</taxon>
        <taxon>Actinomycetota</taxon>
        <taxon>Actinomycetes</taxon>
        <taxon>Micromonosporales</taxon>
        <taxon>Micromonosporaceae</taxon>
        <taxon>Luedemannella</taxon>
    </lineage>
</organism>
<sequence>MMQTSEQQDAGALTHRQIVTILIGLVLGMFLAALDQTIVATAMRTIADDLSGFSIQAWATTAFLITSTISTPLYGKLSDIYGRKPFFLFAIGIFIVGSVLCGLAGSLYELAAFRAVQGIGAGGLMSLAFAIIGDIVPPRERAKYQGYFLAVFGTSSVLGPVLGGFFAGADEILGIAGWRWIFYINVPIAAVAMVVVTRVLHIPHRRQEHRIDWPGALALIVGLVPLLTVAEQGREWGWGSGRSLLCYAIGAVGLVAFLLAERAYGDEALLPLRLFRGRTFAVGSVSSFVVGMAMLGGLLIVPLYLQIVKGSTPTEGGLQLIPFVLGIMTSSIISGQVIYRTGRYRLFPIVGSALMVIALVLFSRITADTPLWLTMLVMALMGLGLGGNMQPMITAVQNAASPREIGVSTSAVSFFRSMGGTLGAAVFLSLLFAYLPGKIRDAFAAASDTAPFRAALASHPDQAQALQGAAAGGTDALNDTSFINRLPEALAHPFKVGFADSMSLVFLVSAAIMAVGLIAVAFLPELPLRQHSAAQARAQEDAARDRAEVTTGGVPPSPR</sequence>
<dbReference type="Gene3D" id="1.20.1720.10">
    <property type="entry name" value="Multidrug resistance protein D"/>
    <property type="match status" value="1"/>
</dbReference>
<dbReference type="Proteomes" id="UP001500655">
    <property type="component" value="Unassembled WGS sequence"/>
</dbReference>
<dbReference type="Pfam" id="PF07690">
    <property type="entry name" value="MFS_1"/>
    <property type="match status" value="1"/>
</dbReference>
<feature type="transmembrane region" description="Helical" evidence="8">
    <location>
        <begin position="414"/>
        <end position="435"/>
    </location>
</feature>
<feature type="transmembrane region" description="Helical" evidence="8">
    <location>
        <begin position="21"/>
        <end position="43"/>
    </location>
</feature>
<feature type="transmembrane region" description="Helical" evidence="8">
    <location>
        <begin position="86"/>
        <end position="108"/>
    </location>
</feature>
<keyword evidence="2" id="KW-0813">Transport</keyword>
<keyword evidence="5 8" id="KW-1133">Transmembrane helix</keyword>
<evidence type="ECO:0000313" key="10">
    <source>
        <dbReference type="EMBL" id="GAA1771793.1"/>
    </source>
</evidence>
<reference evidence="10 11" key="1">
    <citation type="journal article" date="2019" name="Int. J. Syst. Evol. Microbiol.">
        <title>The Global Catalogue of Microorganisms (GCM) 10K type strain sequencing project: providing services to taxonomists for standard genome sequencing and annotation.</title>
        <authorList>
            <consortium name="The Broad Institute Genomics Platform"/>
            <consortium name="The Broad Institute Genome Sequencing Center for Infectious Disease"/>
            <person name="Wu L."/>
            <person name="Ma J."/>
        </authorList>
    </citation>
    <scope>NUCLEOTIDE SEQUENCE [LARGE SCALE GENOMIC DNA]</scope>
    <source>
        <strain evidence="10 11">JCM 13249</strain>
    </source>
</reference>
<accession>A0ABN2L152</accession>
<dbReference type="InterPro" id="IPR020846">
    <property type="entry name" value="MFS_dom"/>
</dbReference>
<dbReference type="RefSeq" id="WP_344086636.1">
    <property type="nucleotide sequence ID" value="NZ_BAAALS010000031.1"/>
</dbReference>
<dbReference type="Gene3D" id="1.20.1250.20">
    <property type="entry name" value="MFS general substrate transporter like domains"/>
    <property type="match status" value="1"/>
</dbReference>
<keyword evidence="11" id="KW-1185">Reference proteome</keyword>
<evidence type="ECO:0000256" key="3">
    <source>
        <dbReference type="ARBA" id="ARBA00022475"/>
    </source>
</evidence>
<dbReference type="CDD" id="cd17502">
    <property type="entry name" value="MFS_Azr1_MDR_like"/>
    <property type="match status" value="1"/>
</dbReference>
<evidence type="ECO:0000259" key="9">
    <source>
        <dbReference type="PROSITE" id="PS50850"/>
    </source>
</evidence>
<feature type="transmembrane region" description="Helical" evidence="8">
    <location>
        <begin position="180"/>
        <end position="201"/>
    </location>
</feature>
<evidence type="ECO:0000256" key="8">
    <source>
        <dbReference type="SAM" id="Phobius"/>
    </source>
</evidence>
<evidence type="ECO:0000256" key="6">
    <source>
        <dbReference type="ARBA" id="ARBA00023136"/>
    </source>
</evidence>
<keyword evidence="4 8" id="KW-0812">Transmembrane</keyword>
<feature type="transmembrane region" description="Helical" evidence="8">
    <location>
        <begin position="371"/>
        <end position="393"/>
    </location>
</feature>
<feature type="domain" description="Major facilitator superfamily (MFS) profile" evidence="9">
    <location>
        <begin position="21"/>
        <end position="528"/>
    </location>
</feature>
<dbReference type="PROSITE" id="PS50850">
    <property type="entry name" value="MFS"/>
    <property type="match status" value="1"/>
</dbReference>
<keyword evidence="6 8" id="KW-0472">Membrane</keyword>
<dbReference type="SUPFAM" id="SSF103473">
    <property type="entry name" value="MFS general substrate transporter"/>
    <property type="match status" value="1"/>
</dbReference>
<feature type="region of interest" description="Disordered" evidence="7">
    <location>
        <begin position="534"/>
        <end position="559"/>
    </location>
</feature>
<dbReference type="PANTHER" id="PTHR23501:SF197">
    <property type="entry name" value="COMD"/>
    <property type="match status" value="1"/>
</dbReference>
<name>A0ABN2L152_9ACTN</name>
<evidence type="ECO:0000256" key="4">
    <source>
        <dbReference type="ARBA" id="ARBA00022692"/>
    </source>
</evidence>
<evidence type="ECO:0000256" key="5">
    <source>
        <dbReference type="ARBA" id="ARBA00022989"/>
    </source>
</evidence>
<feature type="transmembrane region" description="Helical" evidence="8">
    <location>
        <begin position="280"/>
        <end position="305"/>
    </location>
</feature>
<evidence type="ECO:0000313" key="11">
    <source>
        <dbReference type="Proteomes" id="UP001500655"/>
    </source>
</evidence>